<feature type="transmembrane region" description="Helical" evidence="6">
    <location>
        <begin position="103"/>
        <end position="124"/>
    </location>
</feature>
<dbReference type="EMBL" id="JAMWMR010000002">
    <property type="protein sequence ID" value="MCN9239971.1"/>
    <property type="molecule type" value="Genomic_DNA"/>
</dbReference>
<evidence type="ECO:0000256" key="2">
    <source>
        <dbReference type="ARBA" id="ARBA00022692"/>
    </source>
</evidence>
<dbReference type="InterPro" id="IPR013525">
    <property type="entry name" value="ABC2_TM"/>
</dbReference>
<gene>
    <name evidence="8" type="ORF">NGF19_04065</name>
</gene>
<dbReference type="PANTHER" id="PTHR43229">
    <property type="entry name" value="NODULATION PROTEIN J"/>
    <property type="match status" value="1"/>
</dbReference>
<comment type="subcellular location">
    <subcellularLocation>
        <location evidence="6">Cell membrane</location>
        <topology evidence="6">Multi-pass membrane protein</topology>
    </subcellularLocation>
    <subcellularLocation>
        <location evidence="1">Membrane</location>
        <topology evidence="1">Multi-pass membrane protein</topology>
    </subcellularLocation>
</comment>
<dbReference type="InterPro" id="IPR000412">
    <property type="entry name" value="ABC_2_transport"/>
</dbReference>
<feature type="transmembrane region" description="Helical" evidence="6">
    <location>
        <begin position="130"/>
        <end position="153"/>
    </location>
</feature>
<keyword evidence="2 6" id="KW-0812">Transmembrane</keyword>
<evidence type="ECO:0000313" key="9">
    <source>
        <dbReference type="Proteomes" id="UP001523219"/>
    </source>
</evidence>
<organism evidence="8 9">
    <name type="scientific">Streptomyces macrolidinus</name>
    <dbReference type="NCBI Taxonomy" id="2952607"/>
    <lineage>
        <taxon>Bacteria</taxon>
        <taxon>Bacillati</taxon>
        <taxon>Actinomycetota</taxon>
        <taxon>Actinomycetes</taxon>
        <taxon>Kitasatosporales</taxon>
        <taxon>Streptomycetaceae</taxon>
        <taxon>Streptomyces</taxon>
    </lineage>
</organism>
<proteinExistence type="inferred from homology"/>
<keyword evidence="6" id="KW-1003">Cell membrane</keyword>
<dbReference type="PIRSF" id="PIRSF006648">
    <property type="entry name" value="DrrB"/>
    <property type="match status" value="1"/>
</dbReference>
<feature type="transmembrane region" description="Helical" evidence="6">
    <location>
        <begin position="160"/>
        <end position="183"/>
    </location>
</feature>
<evidence type="ECO:0000256" key="5">
    <source>
        <dbReference type="ARBA" id="ARBA00023251"/>
    </source>
</evidence>
<dbReference type="RefSeq" id="WP_252422194.1">
    <property type="nucleotide sequence ID" value="NZ_JAMWMR010000002.1"/>
</dbReference>
<evidence type="ECO:0000256" key="3">
    <source>
        <dbReference type="ARBA" id="ARBA00022989"/>
    </source>
</evidence>
<keyword evidence="4 6" id="KW-0472">Membrane</keyword>
<feature type="transmembrane region" description="Helical" evidence="6">
    <location>
        <begin position="16"/>
        <end position="35"/>
    </location>
</feature>
<evidence type="ECO:0000313" key="8">
    <source>
        <dbReference type="EMBL" id="MCN9239971.1"/>
    </source>
</evidence>
<dbReference type="Pfam" id="PF01061">
    <property type="entry name" value="ABC2_membrane"/>
    <property type="match status" value="1"/>
</dbReference>
<accession>A0ABT0ZAX8</accession>
<evidence type="ECO:0000259" key="7">
    <source>
        <dbReference type="PROSITE" id="PS51012"/>
    </source>
</evidence>
<protein>
    <recommendedName>
        <fullName evidence="6">Transport permease protein</fullName>
    </recommendedName>
</protein>
<evidence type="ECO:0000256" key="6">
    <source>
        <dbReference type="RuleBase" id="RU361157"/>
    </source>
</evidence>
<keyword evidence="3 6" id="KW-1133">Transmembrane helix</keyword>
<keyword evidence="9" id="KW-1185">Reference proteome</keyword>
<dbReference type="Proteomes" id="UP001523219">
    <property type="component" value="Unassembled WGS sequence"/>
</dbReference>
<keyword evidence="6" id="KW-0813">Transport</keyword>
<feature type="transmembrane region" description="Helical" evidence="6">
    <location>
        <begin position="215"/>
        <end position="239"/>
    </location>
</feature>
<feature type="transmembrane region" description="Helical" evidence="6">
    <location>
        <begin position="55"/>
        <end position="74"/>
    </location>
</feature>
<comment type="caution">
    <text evidence="8">The sequence shown here is derived from an EMBL/GenBank/DDBJ whole genome shotgun (WGS) entry which is preliminary data.</text>
</comment>
<keyword evidence="5" id="KW-0046">Antibiotic resistance</keyword>
<dbReference type="InterPro" id="IPR047817">
    <property type="entry name" value="ABC2_TM_bact-type"/>
</dbReference>
<dbReference type="PANTHER" id="PTHR43229:SF3">
    <property type="entry name" value="ABC-TYPE MULTIDRUG TRANSPORT SYSTEM, PERMEASE COMPONENT"/>
    <property type="match status" value="1"/>
</dbReference>
<dbReference type="PROSITE" id="PS51012">
    <property type="entry name" value="ABC_TM2"/>
    <property type="match status" value="1"/>
</dbReference>
<evidence type="ECO:0000256" key="4">
    <source>
        <dbReference type="ARBA" id="ARBA00023136"/>
    </source>
</evidence>
<name>A0ABT0ZAX8_9ACTN</name>
<sequence>MLYRFALHEALNNRTWVVLGLSQPVMWLVLFGPLLEPLSGPGISGGNRLAQFVPGLLMMVALFGSTFMGLGLLADLRTGFLERLAVTPVARGALLAGWLLRDVTLLVVQGLFLLAVGTVMGLRADIPGSLVALILVALVGVLGAGSSYGLALVVRDENTLAGAVNFLTMPLTLVSGLLLPVALAPDWLQALARIDPLYYAVEAARNLMTGHLTAAAVPTGFTVITILALGVVCWSASLYRRGAV</sequence>
<reference evidence="8 9" key="1">
    <citation type="submission" date="2022-05" db="EMBL/GenBank/DDBJ databases">
        <title>Streptomyces sp. nov. RY43-2 isolated from soil of a peat swamp forest.</title>
        <authorList>
            <person name="Kanchanasin P."/>
            <person name="Tanasupawat S."/>
            <person name="Phongsopitanun W."/>
        </authorList>
    </citation>
    <scope>NUCLEOTIDE SEQUENCE [LARGE SCALE GENOMIC DNA]</scope>
    <source>
        <strain evidence="8 9">RY43-2</strain>
    </source>
</reference>
<dbReference type="InterPro" id="IPR051784">
    <property type="entry name" value="Nod_factor_ABC_transporter"/>
</dbReference>
<feature type="domain" description="ABC transmembrane type-2" evidence="7">
    <location>
        <begin position="15"/>
        <end position="242"/>
    </location>
</feature>
<comment type="similarity">
    <text evidence="6">Belongs to the ABC-2 integral membrane protein family.</text>
</comment>
<evidence type="ECO:0000256" key="1">
    <source>
        <dbReference type="ARBA" id="ARBA00004141"/>
    </source>
</evidence>